<evidence type="ECO:0000256" key="3">
    <source>
        <dbReference type="ARBA" id="ARBA00022490"/>
    </source>
</evidence>
<dbReference type="PROSITE" id="PS51094">
    <property type="entry name" value="PTS_EIIA_TYPE_2"/>
    <property type="match status" value="1"/>
</dbReference>
<evidence type="ECO:0000256" key="9">
    <source>
        <dbReference type="ARBA" id="ARBA00041175"/>
    </source>
</evidence>
<evidence type="ECO:0000259" key="13">
    <source>
        <dbReference type="PROSITE" id="PS51372"/>
    </source>
</evidence>
<dbReference type="Pfam" id="PF00874">
    <property type="entry name" value="PRD"/>
    <property type="match status" value="1"/>
</dbReference>
<evidence type="ECO:0000256" key="4">
    <source>
        <dbReference type="ARBA" id="ARBA00022553"/>
    </source>
</evidence>
<accession>A0A242A4N9</accession>
<dbReference type="Gene3D" id="1.10.1790.10">
    <property type="entry name" value="PRD domain"/>
    <property type="match status" value="1"/>
</dbReference>
<reference evidence="14 15" key="1">
    <citation type="submission" date="2017-05" db="EMBL/GenBank/DDBJ databases">
        <title>The Genome Sequence of Enterococcus sp. 8G7_MSG3316.</title>
        <authorList>
            <consortium name="The Broad Institute Genomics Platform"/>
            <consortium name="The Broad Institute Genomic Center for Infectious Diseases"/>
            <person name="Earl A."/>
            <person name="Manson A."/>
            <person name="Schwartman J."/>
            <person name="Gilmore M."/>
            <person name="Abouelleil A."/>
            <person name="Cao P."/>
            <person name="Chapman S."/>
            <person name="Cusick C."/>
            <person name="Shea T."/>
            <person name="Young S."/>
            <person name="Neafsey D."/>
            <person name="Nusbaum C."/>
            <person name="Birren B."/>
        </authorList>
    </citation>
    <scope>NUCLEOTIDE SEQUENCE [LARGE SCALE GENOMIC DNA]</scope>
    <source>
        <strain evidence="14 15">8G7_MSG3316</strain>
    </source>
</reference>
<evidence type="ECO:0000259" key="11">
    <source>
        <dbReference type="PROSITE" id="PS51094"/>
    </source>
</evidence>
<proteinExistence type="predicted"/>
<dbReference type="PANTHER" id="PTHR36203">
    <property type="entry name" value="ASCORBATE-SPECIFIC PTS SYSTEM EIIA COMPONENT"/>
    <property type="match status" value="1"/>
</dbReference>
<dbReference type="GO" id="GO:0009401">
    <property type="term" value="P:phosphoenolpyruvate-dependent sugar phosphotransferase system"/>
    <property type="evidence" value="ECO:0007669"/>
    <property type="project" value="UniProtKB-KW"/>
</dbReference>
<evidence type="ECO:0000313" key="14">
    <source>
        <dbReference type="EMBL" id="OTN76005.1"/>
    </source>
</evidence>
<keyword evidence="3" id="KW-0963">Cytoplasm</keyword>
<sequence length="682" mass="79559">MNERVRTIIMYLIKKPDTKIAELTKELSLTKRQINYAIQQFNEELSENQVPEITRNHAGDFMIPLEVIRLFSARNADDNLTYNEQVLTENERIACMICYLCTRIDYTSMNHLTDVLMVSRNTVQEDLKKAEWVASKYALSIYYDRQNGYQLRGLERRVLQLLSDLVKQYDFFRTLEIKQRLAPDVSEEDVIHFIHNMEQMLHLSYSDESIDYLQVAIRFSLQRAIRQLSVDENYIQKDITATPEYKFVKVLLQDTTWSTIDSQAQAWIALLFLTSNIFERKTTQTFDSDQVLRQLIDNMIMNFENQTLINIEDRDMFQRRILGHLRPACFRIKYHLSLGVYSLDSLVQDSNHAILNELMKELIIPIENWLGKAFPADELELLSYYFGYQLSSPGNTIMQKPRAVVVCTNGVMVSKLMQENLKKLFPELHFLASFSVRDFYRFSSDYDLVFSTTALKSNLLQFIIDPIMSYKEQISLRYRVLKDLGLNGIDRSVDELMGIIRKFTKVQDSKLLIEELEYFLLREKQDSPLENAKVLPALTNYLKPNFITIIERKMTWKEAVSLACQPLLTHQIINQTFIVDCLKQIETEGYAGYLGTRTCIPHTTVEHGVMRDGISLLVSKIPIEFPNGQSISFIFPLSFYDLSKHLKAVNQLADFSNNQGLMDKLLNALDTKEMYQYLRQFT</sequence>
<evidence type="ECO:0000256" key="1">
    <source>
        <dbReference type="ARBA" id="ARBA00004496"/>
    </source>
</evidence>
<dbReference type="Pfam" id="PF00359">
    <property type="entry name" value="PTS_EIIA_2"/>
    <property type="match status" value="1"/>
</dbReference>
<dbReference type="AlphaFoldDB" id="A0A242A4N9"/>
<dbReference type="InterPro" id="IPR036095">
    <property type="entry name" value="PTS_EIIB-like_sf"/>
</dbReference>
<gene>
    <name evidence="14" type="ORF">A5886_001081</name>
</gene>
<evidence type="ECO:0000256" key="2">
    <source>
        <dbReference type="ARBA" id="ARBA00022448"/>
    </source>
</evidence>
<dbReference type="EMBL" id="NGKU01000001">
    <property type="protein sequence ID" value="OTN76005.1"/>
    <property type="molecule type" value="Genomic_DNA"/>
</dbReference>
<dbReference type="InterPro" id="IPR013011">
    <property type="entry name" value="PTS_EIIB_2"/>
</dbReference>
<dbReference type="PROSITE" id="PS51099">
    <property type="entry name" value="PTS_EIIB_TYPE_2"/>
    <property type="match status" value="1"/>
</dbReference>
<dbReference type="SUPFAM" id="SSF63520">
    <property type="entry name" value="PTS-regulatory domain, PRD"/>
    <property type="match status" value="1"/>
</dbReference>
<feature type="domain" description="PRD" evidence="13">
    <location>
        <begin position="287"/>
        <end position="396"/>
    </location>
</feature>
<dbReference type="Gene3D" id="3.40.930.10">
    <property type="entry name" value="Mannitol-specific EII, Chain A"/>
    <property type="match status" value="1"/>
</dbReference>
<dbReference type="InterPro" id="IPR036634">
    <property type="entry name" value="PRD_sf"/>
</dbReference>
<dbReference type="Gene3D" id="3.40.50.2300">
    <property type="match status" value="1"/>
</dbReference>
<feature type="domain" description="PTS EIIA type-2" evidence="11">
    <location>
        <begin position="540"/>
        <end position="681"/>
    </location>
</feature>
<name>A0A242A4N9_9ENTE</name>
<keyword evidence="2" id="KW-0813">Transport</keyword>
<evidence type="ECO:0000256" key="5">
    <source>
        <dbReference type="ARBA" id="ARBA00022679"/>
    </source>
</evidence>
<dbReference type="STRING" id="1834191.A5886_001081"/>
<evidence type="ECO:0000313" key="15">
    <source>
        <dbReference type="Proteomes" id="UP000195043"/>
    </source>
</evidence>
<dbReference type="RefSeq" id="WP_086274006.1">
    <property type="nucleotide sequence ID" value="NZ_NGKU01000001.1"/>
</dbReference>
<evidence type="ECO:0000256" key="10">
    <source>
        <dbReference type="ARBA" id="ARBA00042072"/>
    </source>
</evidence>
<dbReference type="SUPFAM" id="SSF52794">
    <property type="entry name" value="PTS system IIB component-like"/>
    <property type="match status" value="1"/>
</dbReference>
<evidence type="ECO:0000256" key="8">
    <source>
        <dbReference type="ARBA" id="ARBA00037387"/>
    </source>
</evidence>
<dbReference type="GO" id="GO:0006355">
    <property type="term" value="P:regulation of DNA-templated transcription"/>
    <property type="evidence" value="ECO:0007669"/>
    <property type="project" value="InterPro"/>
</dbReference>
<comment type="function">
    <text evidence="8">The phosphoenolpyruvate-dependent sugar phosphotransferase system (sugar PTS), a major carbohydrate active transport system, catalyzes the phosphorylation of incoming sugar substrates concomitantly with their translocation across the cell membrane. The enzyme II UlaABC PTS system is involved in ascorbate transport.</text>
</comment>
<dbReference type="GO" id="GO:0016301">
    <property type="term" value="F:kinase activity"/>
    <property type="evidence" value="ECO:0007669"/>
    <property type="project" value="UniProtKB-KW"/>
</dbReference>
<protein>
    <recommendedName>
        <fullName evidence="9">Ascorbate-specific PTS system EIIA component</fullName>
    </recommendedName>
    <alternativeName>
        <fullName evidence="10">Ascorbate-specific phosphotransferase enzyme IIA component</fullName>
    </alternativeName>
</protein>
<keyword evidence="6" id="KW-0598">Phosphotransferase system</keyword>
<dbReference type="PROSITE" id="PS51372">
    <property type="entry name" value="PRD_2"/>
    <property type="match status" value="1"/>
</dbReference>
<evidence type="ECO:0000256" key="6">
    <source>
        <dbReference type="ARBA" id="ARBA00022683"/>
    </source>
</evidence>
<dbReference type="GO" id="GO:0005737">
    <property type="term" value="C:cytoplasm"/>
    <property type="evidence" value="ECO:0007669"/>
    <property type="project" value="UniProtKB-SubCell"/>
</dbReference>
<dbReference type="InterPro" id="IPR051351">
    <property type="entry name" value="Ascorbate-PTS_EIIA_comp"/>
</dbReference>
<comment type="subcellular location">
    <subcellularLocation>
        <location evidence="1">Cytoplasm</location>
    </subcellularLocation>
</comment>
<dbReference type="InterPro" id="IPR016152">
    <property type="entry name" value="PTrfase/Anion_transptr"/>
</dbReference>
<dbReference type="OrthoDB" id="369398at2"/>
<dbReference type="InterPro" id="IPR011608">
    <property type="entry name" value="PRD"/>
</dbReference>
<dbReference type="InterPro" id="IPR002178">
    <property type="entry name" value="PTS_EIIA_type-2_dom"/>
</dbReference>
<organism evidence="14 15">
    <name type="scientific">Candidatus Enterococcus testudinis</name>
    <dbReference type="NCBI Taxonomy" id="1834191"/>
    <lineage>
        <taxon>Bacteria</taxon>
        <taxon>Bacillati</taxon>
        <taxon>Bacillota</taxon>
        <taxon>Bacilli</taxon>
        <taxon>Lactobacillales</taxon>
        <taxon>Enterococcaceae</taxon>
        <taxon>Enterococcus</taxon>
    </lineage>
</organism>
<keyword evidence="7" id="KW-0418">Kinase</keyword>
<evidence type="ECO:0000259" key="12">
    <source>
        <dbReference type="PROSITE" id="PS51099"/>
    </source>
</evidence>
<dbReference type="GO" id="GO:0008982">
    <property type="term" value="F:protein-N(PI)-phosphohistidine-sugar phosphotransferase activity"/>
    <property type="evidence" value="ECO:0007669"/>
    <property type="project" value="InterPro"/>
</dbReference>
<dbReference type="Proteomes" id="UP000195043">
    <property type="component" value="Unassembled WGS sequence"/>
</dbReference>
<dbReference type="SUPFAM" id="SSF55804">
    <property type="entry name" value="Phoshotransferase/anion transport protein"/>
    <property type="match status" value="1"/>
</dbReference>
<dbReference type="PANTHER" id="PTHR36203:SF1">
    <property type="entry name" value="ASCORBATE-SPECIFIC PTS SYSTEM EIIA COMPONENT"/>
    <property type="match status" value="1"/>
</dbReference>
<keyword evidence="15" id="KW-1185">Reference proteome</keyword>
<feature type="domain" description="PTS EIIB type-2" evidence="12">
    <location>
        <begin position="401"/>
        <end position="488"/>
    </location>
</feature>
<keyword evidence="5" id="KW-0808">Transferase</keyword>
<keyword evidence="4" id="KW-0597">Phosphoprotein</keyword>
<evidence type="ECO:0000256" key="7">
    <source>
        <dbReference type="ARBA" id="ARBA00022777"/>
    </source>
</evidence>
<dbReference type="CDD" id="cd05568">
    <property type="entry name" value="PTS_IIB_bgl_like"/>
    <property type="match status" value="1"/>
</dbReference>
<comment type="caution">
    <text evidence="14">The sequence shown here is derived from an EMBL/GenBank/DDBJ whole genome shotgun (WGS) entry which is preliminary data.</text>
</comment>